<feature type="non-terminal residue" evidence="2">
    <location>
        <position position="1"/>
    </location>
</feature>
<comment type="caution">
    <text evidence="2">The sequence shown here is derived from an EMBL/GenBank/DDBJ whole genome shotgun (WGS) entry which is preliminary data.</text>
</comment>
<dbReference type="EMBL" id="CAJNIZ010002750">
    <property type="protein sequence ID" value="CAE7214118.1"/>
    <property type="molecule type" value="Genomic_DNA"/>
</dbReference>
<reference evidence="2" key="1">
    <citation type="submission" date="2021-02" db="EMBL/GenBank/DDBJ databases">
        <authorList>
            <person name="Dougan E. K."/>
            <person name="Rhodes N."/>
            <person name="Thang M."/>
            <person name="Chan C."/>
        </authorList>
    </citation>
    <scope>NUCLEOTIDE SEQUENCE</scope>
</reference>
<protein>
    <submittedName>
        <fullName evidence="2">Uncharacterized protein</fullName>
    </submittedName>
</protein>
<evidence type="ECO:0000313" key="2">
    <source>
        <dbReference type="EMBL" id="CAE7214118.1"/>
    </source>
</evidence>
<feature type="region of interest" description="Disordered" evidence="1">
    <location>
        <begin position="1"/>
        <end position="59"/>
    </location>
</feature>
<dbReference type="Proteomes" id="UP000649617">
    <property type="component" value="Unassembled WGS sequence"/>
</dbReference>
<sequence length="355" mass="37626">APEPSPPAESSANAAPMQGIVLKAPEPTQPVANGTVLGPAAVEKETPKPAESPTAPSPAAEIAEEGPFQQCLFKVVGMATYRHSQAVRENSAVPEEDAVNAVCRLLTVRGRTGAVLAIQGIKSEAGYHIAEVLQARMTEEQRSQTIHVASDSPGLALFRTLQKGLPRLQSLSLDATHICICTSSATATRTRMGANGCGSLWLSLRPLTLSLPWQRGSRPTLAAPANSLRNTRVKQMMVEQKMTREEGSGILTRMSPTTPWYTVVEFLEAVAAVSAVYSGGMNRANGQGTALGKLLQTLCQPNVIRVQKSVGQTSQRAKNRPSAKHPGPPVPKKEKLPRTPFTLGVLVASLGVLVA</sequence>
<proteinExistence type="predicted"/>
<keyword evidence="3" id="KW-1185">Reference proteome</keyword>
<gene>
    <name evidence="2" type="ORF">SPIL2461_LOCUS2482</name>
</gene>
<accession>A0A812JPW1</accession>
<name>A0A812JPW1_SYMPI</name>
<organism evidence="2 3">
    <name type="scientific">Symbiodinium pilosum</name>
    <name type="common">Dinoflagellate</name>
    <dbReference type="NCBI Taxonomy" id="2952"/>
    <lineage>
        <taxon>Eukaryota</taxon>
        <taxon>Sar</taxon>
        <taxon>Alveolata</taxon>
        <taxon>Dinophyceae</taxon>
        <taxon>Suessiales</taxon>
        <taxon>Symbiodiniaceae</taxon>
        <taxon>Symbiodinium</taxon>
    </lineage>
</organism>
<feature type="region of interest" description="Disordered" evidence="1">
    <location>
        <begin position="309"/>
        <end position="337"/>
    </location>
</feature>
<evidence type="ECO:0000313" key="3">
    <source>
        <dbReference type="Proteomes" id="UP000649617"/>
    </source>
</evidence>
<feature type="compositionally biased region" description="Low complexity" evidence="1">
    <location>
        <begin position="49"/>
        <end position="59"/>
    </location>
</feature>
<evidence type="ECO:0000256" key="1">
    <source>
        <dbReference type="SAM" id="MobiDB-lite"/>
    </source>
</evidence>
<dbReference type="AlphaFoldDB" id="A0A812JPW1"/>